<keyword evidence="6" id="KW-0472">Membrane</keyword>
<dbReference type="OrthoDB" id="9442597at2759"/>
<dbReference type="Pfam" id="PF10277">
    <property type="entry name" value="Frag1"/>
    <property type="match status" value="1"/>
</dbReference>
<feature type="compositionally biased region" description="Basic and acidic residues" evidence="5">
    <location>
        <begin position="1"/>
        <end position="19"/>
    </location>
</feature>
<dbReference type="EMBL" id="CAAE01014563">
    <property type="protein sequence ID" value="CAF98687.1"/>
    <property type="molecule type" value="Genomic_DNA"/>
</dbReference>
<protein>
    <submittedName>
        <fullName evidence="8">Chromosome 17 SCAF14563, whole genome shotgun sequence</fullName>
    </submittedName>
</protein>
<dbReference type="Gene3D" id="4.10.830.40">
    <property type="match status" value="1"/>
</dbReference>
<dbReference type="InterPro" id="IPR003877">
    <property type="entry name" value="SPRY_dom"/>
</dbReference>
<feature type="transmembrane region" description="Helical" evidence="6">
    <location>
        <begin position="531"/>
        <end position="556"/>
    </location>
</feature>
<feature type="region of interest" description="Disordered" evidence="5">
    <location>
        <begin position="1"/>
        <end position="26"/>
    </location>
</feature>
<reference evidence="8" key="2">
    <citation type="submission" date="2004-02" db="EMBL/GenBank/DDBJ databases">
        <authorList>
            <consortium name="Genoscope"/>
            <consortium name="Whitehead Institute Centre for Genome Research"/>
        </authorList>
    </citation>
    <scope>NUCLEOTIDE SEQUENCE</scope>
</reference>
<dbReference type="SUPFAM" id="SSF49899">
    <property type="entry name" value="Concanavalin A-like lectins/glucanases"/>
    <property type="match status" value="2"/>
</dbReference>
<keyword evidence="3" id="KW-0862">Zinc</keyword>
<dbReference type="AlphaFoldDB" id="Q4SKZ5"/>
<dbReference type="Gene3D" id="2.60.120.920">
    <property type="match status" value="2"/>
</dbReference>
<feature type="domain" description="B30.2/SPRY" evidence="7">
    <location>
        <begin position="267"/>
        <end position="498"/>
    </location>
</feature>
<dbReference type="CDD" id="cd16040">
    <property type="entry name" value="SPRY_PRY_SNTX"/>
    <property type="match status" value="1"/>
</dbReference>
<dbReference type="InterPro" id="IPR051051">
    <property type="entry name" value="E3_ubiq-ligase_TRIM/RNF"/>
</dbReference>
<keyword evidence="6" id="KW-0812">Transmembrane</keyword>
<keyword evidence="2" id="KW-0863">Zinc-finger</keyword>
<sequence>MSRHGTLDLDRYSSLENPRRSTSRSQLRAQAKQGEVLCDFCTSRKQKAEKSCLVCLASYCETHLQSHYEYPALMKHKLVKATGQMREKICAQHDKLLEAFCRTDQTSHSAQTALEENERIFTELLLSIERKYNEVKEMIRSHEKTTVTRGENLLGRMEEEITLLRKKHTDLEKLSHTDDHIHFLQGWQSLSGPSGYEDLNKISVAPYYSFDATKRAIASLKIQVEEASKMEMSKISGAVKEVYITQEEEVKTRKESLLRDDWKIKEAPKVKEEPKTREDFMKYSCQLILEVNSIHSNLHLSEGNRTATMKSEPKNYPDHPDRFDHWQQVRIHRRWKSHTNKPSKLSRTHQESRLFSSWLLILFQVLCREGMSGSPCYWEVDWNGTEIDVAVTYRGIRRKGNANECSLGWNDKSWSLYCSDSKYSFVHNNKSTDIAGPVSSRIGVYLDHGAGKLAFYSVSDGMKLLHSVQTRFLEPLYPAFSVWGFGHESAGGSADVPHSRLNVSSTGAGRARLAEEEKEERGCAKGWKMSLWAILPISLPVLTITGIWVVYAMALYNQHVCPVDNCKCGALPPESCFFSLICSTGSFMVMMIVLLRYAHVIEKHQNCVLNTASLSTGWICAAGLIVLGNFQVDNAKVLHYVGAGIAFPTSMLFVCLQSALTYRLAKTQGEHNVAHLRLCLALLAFVALESFVLQHASAIFEWVFCVIIILFYGTFAFEFASMSGATMAVLARGGALGPAGREHKVEALGGPGPHQCENML</sequence>
<keyword evidence="1" id="KW-0479">Metal-binding</keyword>
<dbReference type="SMART" id="SM00449">
    <property type="entry name" value="SPRY"/>
    <property type="match status" value="1"/>
</dbReference>
<proteinExistence type="predicted"/>
<dbReference type="InterPro" id="IPR013320">
    <property type="entry name" value="ConA-like_dom_sf"/>
</dbReference>
<dbReference type="KEGG" id="tng:GSTEN00016486G001"/>
<evidence type="ECO:0000256" key="2">
    <source>
        <dbReference type="ARBA" id="ARBA00022771"/>
    </source>
</evidence>
<evidence type="ECO:0000256" key="3">
    <source>
        <dbReference type="ARBA" id="ARBA00022833"/>
    </source>
</evidence>
<dbReference type="GO" id="GO:0008270">
    <property type="term" value="F:zinc ion binding"/>
    <property type="evidence" value="ECO:0007669"/>
    <property type="project" value="UniProtKB-KW"/>
</dbReference>
<name>Q4SKZ5_TETNG</name>
<dbReference type="PANTHER" id="PTHR25465">
    <property type="entry name" value="B-BOX DOMAIN CONTAINING"/>
    <property type="match status" value="1"/>
</dbReference>
<dbReference type="PANTHER" id="PTHR25465:SF5">
    <property type="entry name" value="E3 UBIQUITIN_ISG15 LIGASE TRIM25-RELATED"/>
    <property type="match status" value="1"/>
</dbReference>
<keyword evidence="4" id="KW-0175">Coiled coil</keyword>
<feature type="transmembrane region" description="Helical" evidence="6">
    <location>
        <begin position="576"/>
        <end position="595"/>
    </location>
</feature>
<dbReference type="Gene3D" id="3.30.160.60">
    <property type="entry name" value="Classic Zinc Finger"/>
    <property type="match status" value="1"/>
</dbReference>
<dbReference type="InterPro" id="IPR058030">
    <property type="entry name" value="TRIM8/14/16/25/29/45/65_CC"/>
</dbReference>
<evidence type="ECO:0000256" key="6">
    <source>
        <dbReference type="SAM" id="Phobius"/>
    </source>
</evidence>
<gene>
    <name evidence="8" type="ORF">GSTENG00016486001</name>
</gene>
<evidence type="ECO:0000313" key="8">
    <source>
        <dbReference type="EMBL" id="CAF98687.1"/>
    </source>
</evidence>
<dbReference type="InterPro" id="IPR003879">
    <property type="entry name" value="Butyrophylin_SPRY"/>
</dbReference>
<dbReference type="Pfam" id="PF13765">
    <property type="entry name" value="PRY"/>
    <property type="match status" value="1"/>
</dbReference>
<dbReference type="Pfam" id="PF00622">
    <property type="entry name" value="SPRY"/>
    <property type="match status" value="1"/>
</dbReference>
<dbReference type="PRINTS" id="PR01407">
    <property type="entry name" value="BUTYPHLNCDUF"/>
</dbReference>
<keyword evidence="6" id="KW-1133">Transmembrane helix</keyword>
<dbReference type="InterPro" id="IPR001870">
    <property type="entry name" value="B30.2/SPRY"/>
</dbReference>
<feature type="transmembrane region" description="Helical" evidence="6">
    <location>
        <begin position="699"/>
        <end position="717"/>
    </location>
</feature>
<feature type="transmembrane region" description="Helical" evidence="6">
    <location>
        <begin position="607"/>
        <end position="628"/>
    </location>
</feature>
<accession>Q4SKZ5</accession>
<dbReference type="InterPro" id="IPR006574">
    <property type="entry name" value="PRY"/>
</dbReference>
<evidence type="ECO:0000256" key="5">
    <source>
        <dbReference type="SAM" id="MobiDB-lite"/>
    </source>
</evidence>
<dbReference type="PROSITE" id="PS50188">
    <property type="entry name" value="B302_SPRY"/>
    <property type="match status" value="1"/>
</dbReference>
<feature type="coiled-coil region" evidence="4">
    <location>
        <begin position="125"/>
        <end position="174"/>
    </location>
</feature>
<dbReference type="InterPro" id="IPR019402">
    <property type="entry name" value="CWH43_N"/>
</dbReference>
<dbReference type="InterPro" id="IPR043136">
    <property type="entry name" value="B30.2/SPRY_sf"/>
</dbReference>
<reference evidence="8" key="1">
    <citation type="journal article" date="2004" name="Nature">
        <title>Genome duplication in the teleost fish Tetraodon nigroviridis reveals the early vertebrate proto-karyotype.</title>
        <authorList>
            <person name="Jaillon O."/>
            <person name="Aury J.-M."/>
            <person name="Brunet F."/>
            <person name="Petit J.-L."/>
            <person name="Stange-Thomann N."/>
            <person name="Mauceli E."/>
            <person name="Bouneau L."/>
            <person name="Fischer C."/>
            <person name="Ozouf-Costaz C."/>
            <person name="Bernot A."/>
            <person name="Nicaud S."/>
            <person name="Jaffe D."/>
            <person name="Fisher S."/>
            <person name="Lutfalla G."/>
            <person name="Dossat C."/>
            <person name="Segurens B."/>
            <person name="Dasilva C."/>
            <person name="Salanoubat M."/>
            <person name="Levy M."/>
            <person name="Boudet N."/>
            <person name="Castellano S."/>
            <person name="Anthouard V."/>
            <person name="Jubin C."/>
            <person name="Castelli V."/>
            <person name="Katinka M."/>
            <person name="Vacherie B."/>
            <person name="Biemont C."/>
            <person name="Skalli Z."/>
            <person name="Cattolico L."/>
            <person name="Poulain J."/>
            <person name="De Berardinis V."/>
            <person name="Cruaud C."/>
            <person name="Duprat S."/>
            <person name="Brottier P."/>
            <person name="Coutanceau J.-P."/>
            <person name="Gouzy J."/>
            <person name="Parra G."/>
            <person name="Lardier G."/>
            <person name="Chapple C."/>
            <person name="McKernan K.J."/>
            <person name="McEwan P."/>
            <person name="Bosak S."/>
            <person name="Kellis M."/>
            <person name="Volff J.-N."/>
            <person name="Guigo R."/>
            <person name="Zody M.C."/>
            <person name="Mesirov J."/>
            <person name="Lindblad-Toh K."/>
            <person name="Birren B."/>
            <person name="Nusbaum C."/>
            <person name="Kahn D."/>
            <person name="Robinson-Rechavi M."/>
            <person name="Laudet V."/>
            <person name="Schachter V."/>
            <person name="Quetier F."/>
            <person name="Saurin W."/>
            <person name="Scarpelli C."/>
            <person name="Wincker P."/>
            <person name="Lander E.S."/>
            <person name="Weissenbach J."/>
            <person name="Roest Crollius H."/>
        </authorList>
    </citation>
    <scope>NUCLEOTIDE SEQUENCE [LARGE SCALE GENOMIC DNA]</scope>
</reference>
<evidence type="ECO:0000256" key="4">
    <source>
        <dbReference type="SAM" id="Coils"/>
    </source>
</evidence>
<dbReference type="GO" id="GO:0005737">
    <property type="term" value="C:cytoplasm"/>
    <property type="evidence" value="ECO:0007669"/>
    <property type="project" value="UniProtKB-ARBA"/>
</dbReference>
<evidence type="ECO:0000256" key="1">
    <source>
        <dbReference type="ARBA" id="ARBA00022723"/>
    </source>
</evidence>
<dbReference type="Pfam" id="PF25600">
    <property type="entry name" value="TRIM_CC"/>
    <property type="match status" value="1"/>
</dbReference>
<organism evidence="8">
    <name type="scientific">Tetraodon nigroviridis</name>
    <name type="common">Spotted green pufferfish</name>
    <name type="synonym">Chelonodon nigroviridis</name>
    <dbReference type="NCBI Taxonomy" id="99883"/>
    <lineage>
        <taxon>Eukaryota</taxon>
        <taxon>Metazoa</taxon>
        <taxon>Chordata</taxon>
        <taxon>Craniata</taxon>
        <taxon>Vertebrata</taxon>
        <taxon>Euteleostomi</taxon>
        <taxon>Actinopterygii</taxon>
        <taxon>Neopterygii</taxon>
        <taxon>Teleostei</taxon>
        <taxon>Neoteleostei</taxon>
        <taxon>Acanthomorphata</taxon>
        <taxon>Eupercaria</taxon>
        <taxon>Tetraodontiformes</taxon>
        <taxon>Tetradontoidea</taxon>
        <taxon>Tetraodontidae</taxon>
        <taxon>Tetraodon</taxon>
    </lineage>
</organism>
<feature type="transmembrane region" description="Helical" evidence="6">
    <location>
        <begin position="640"/>
        <end position="662"/>
    </location>
</feature>
<dbReference type="SMART" id="SM00589">
    <property type="entry name" value="PRY"/>
    <property type="match status" value="1"/>
</dbReference>
<feature type="transmembrane region" description="Helical" evidence="6">
    <location>
        <begin position="674"/>
        <end position="693"/>
    </location>
</feature>
<evidence type="ECO:0000259" key="7">
    <source>
        <dbReference type="PROSITE" id="PS50188"/>
    </source>
</evidence>